<feature type="transmembrane region" description="Helical" evidence="1">
    <location>
        <begin position="63"/>
        <end position="83"/>
    </location>
</feature>
<keyword evidence="2" id="KW-1185">Reference proteome</keyword>
<sequence length="224" mass="25799">MLKLFRFVTYTITLLSLVTLDYYLLGNGFVDMCKRMLCKFTCLVRRYLREEERFAQIKEDVQISLTVLLWEIVFLGLTILFLNKYKKIRCKDKIDDLLQDSRDTLMQTNEFIEKWRLRRINMLSTVGDTYLDEEPQEILPCKIEVPILHMAIIDTLGTRNQPGSGDTGDVTKHLESALISMTSLDDDIESVSDEVLGEKLKDGTANTNRTLWDVTEKDASNLGG</sequence>
<keyword evidence="1" id="KW-1133">Transmembrane helix</keyword>
<organism evidence="2 3">
    <name type="scientific">Bicyclus anynana</name>
    <name type="common">Squinting bush brown butterfly</name>
    <dbReference type="NCBI Taxonomy" id="110368"/>
    <lineage>
        <taxon>Eukaryota</taxon>
        <taxon>Metazoa</taxon>
        <taxon>Ecdysozoa</taxon>
        <taxon>Arthropoda</taxon>
        <taxon>Hexapoda</taxon>
        <taxon>Insecta</taxon>
        <taxon>Pterygota</taxon>
        <taxon>Neoptera</taxon>
        <taxon>Endopterygota</taxon>
        <taxon>Lepidoptera</taxon>
        <taxon>Glossata</taxon>
        <taxon>Ditrysia</taxon>
        <taxon>Papilionoidea</taxon>
        <taxon>Nymphalidae</taxon>
        <taxon>Satyrinae</taxon>
        <taxon>Satyrini</taxon>
        <taxon>Mycalesina</taxon>
        <taxon>Bicyclus</taxon>
    </lineage>
</organism>
<evidence type="ECO:0000313" key="3">
    <source>
        <dbReference type="RefSeq" id="XP_052744235.1"/>
    </source>
</evidence>
<evidence type="ECO:0000256" key="1">
    <source>
        <dbReference type="SAM" id="Phobius"/>
    </source>
</evidence>
<evidence type="ECO:0000313" key="2">
    <source>
        <dbReference type="Proteomes" id="UP001652582"/>
    </source>
</evidence>
<gene>
    <name evidence="3" type="primary">LOC112057865</name>
</gene>
<dbReference type="Proteomes" id="UP001652582">
    <property type="component" value="Chromosome 22"/>
</dbReference>
<dbReference type="RefSeq" id="XP_052744235.1">
    <property type="nucleotide sequence ID" value="XM_052888275.1"/>
</dbReference>
<name>A0ABM3LYT6_BICAN</name>
<proteinExistence type="predicted"/>
<reference evidence="3" key="1">
    <citation type="submission" date="2025-08" db="UniProtKB">
        <authorList>
            <consortium name="RefSeq"/>
        </authorList>
    </citation>
    <scope>IDENTIFICATION</scope>
</reference>
<accession>A0ABM3LYT6</accession>
<keyword evidence="1" id="KW-0472">Membrane</keyword>
<feature type="transmembrane region" description="Helical" evidence="1">
    <location>
        <begin position="7"/>
        <end position="25"/>
    </location>
</feature>
<dbReference type="GeneID" id="112057865"/>
<protein>
    <submittedName>
        <fullName evidence="3">Uncharacterized protein LOC112057865</fullName>
    </submittedName>
</protein>
<keyword evidence="1" id="KW-0812">Transmembrane</keyword>